<dbReference type="PANTHER" id="PTHR35043:SF8">
    <property type="entry name" value="DUF4220 DOMAIN-CONTAINING PROTEIN"/>
    <property type="match status" value="1"/>
</dbReference>
<feature type="transmembrane region" description="Helical" evidence="2">
    <location>
        <begin position="19"/>
        <end position="35"/>
    </location>
</feature>
<keyword evidence="2" id="KW-0812">Transmembrane</keyword>
<keyword evidence="4" id="KW-1185">Reference proteome</keyword>
<reference evidence="3 4" key="1">
    <citation type="submission" date="2018-02" db="EMBL/GenBank/DDBJ databases">
        <title>The genomes of Aspergillus section Nigri reveals drivers in fungal speciation.</title>
        <authorList>
            <consortium name="DOE Joint Genome Institute"/>
            <person name="Vesth T.C."/>
            <person name="Nybo J."/>
            <person name="Theobald S."/>
            <person name="Brandl J."/>
            <person name="Frisvad J.C."/>
            <person name="Nielsen K.F."/>
            <person name="Lyhne E.K."/>
            <person name="Kogle M.E."/>
            <person name="Kuo A."/>
            <person name="Riley R."/>
            <person name="Clum A."/>
            <person name="Nolan M."/>
            <person name="Lipzen A."/>
            <person name="Salamov A."/>
            <person name="Henrissat B."/>
            <person name="Wiebenga A."/>
            <person name="De vries R.P."/>
            <person name="Grigoriev I.V."/>
            <person name="Mortensen U.H."/>
            <person name="Andersen M.R."/>
            <person name="Baker S.E."/>
        </authorList>
    </citation>
    <scope>NUCLEOTIDE SEQUENCE [LARGE SCALE GENOMIC DNA]</scope>
    <source>
        <strain evidence="3 4">CBS 707.79</strain>
    </source>
</reference>
<evidence type="ECO:0000256" key="1">
    <source>
        <dbReference type="SAM" id="MobiDB-lite"/>
    </source>
</evidence>
<dbReference type="VEuPathDB" id="FungiDB:BO71DRAFT_425889"/>
<dbReference type="STRING" id="1448320.A0A319DM89"/>
<evidence type="ECO:0000313" key="3">
    <source>
        <dbReference type="EMBL" id="PYH98641.1"/>
    </source>
</evidence>
<dbReference type="OrthoDB" id="3061561at2759"/>
<evidence type="ECO:0000256" key="2">
    <source>
        <dbReference type="SAM" id="Phobius"/>
    </source>
</evidence>
<protein>
    <submittedName>
        <fullName evidence="3">Uncharacterized protein</fullName>
    </submittedName>
</protein>
<gene>
    <name evidence="3" type="ORF">BO71DRAFT_425889</name>
</gene>
<proteinExistence type="predicted"/>
<organism evidence="3 4">
    <name type="scientific">Aspergillus ellipticus CBS 707.79</name>
    <dbReference type="NCBI Taxonomy" id="1448320"/>
    <lineage>
        <taxon>Eukaryota</taxon>
        <taxon>Fungi</taxon>
        <taxon>Dikarya</taxon>
        <taxon>Ascomycota</taxon>
        <taxon>Pezizomycotina</taxon>
        <taxon>Eurotiomycetes</taxon>
        <taxon>Eurotiomycetidae</taxon>
        <taxon>Eurotiales</taxon>
        <taxon>Aspergillaceae</taxon>
        <taxon>Aspergillus</taxon>
        <taxon>Aspergillus subgen. Circumdati</taxon>
    </lineage>
</organism>
<accession>A0A319DM89</accession>
<dbReference type="PANTHER" id="PTHR35043">
    <property type="entry name" value="TRANSCRIPTION FACTOR DOMAIN-CONTAINING PROTEIN"/>
    <property type="match status" value="1"/>
</dbReference>
<dbReference type="Proteomes" id="UP000247810">
    <property type="component" value="Unassembled WGS sequence"/>
</dbReference>
<keyword evidence="2" id="KW-0472">Membrane</keyword>
<feature type="transmembrane region" description="Helical" evidence="2">
    <location>
        <begin position="56"/>
        <end position="73"/>
    </location>
</feature>
<dbReference type="AlphaFoldDB" id="A0A319DM89"/>
<keyword evidence="2" id="KW-1133">Transmembrane helix</keyword>
<dbReference type="EMBL" id="KZ825809">
    <property type="protein sequence ID" value="PYH98641.1"/>
    <property type="molecule type" value="Genomic_DNA"/>
</dbReference>
<evidence type="ECO:0000313" key="4">
    <source>
        <dbReference type="Proteomes" id="UP000247810"/>
    </source>
</evidence>
<name>A0A319DM89_9EURO</name>
<sequence length="162" mass="18651">MSAQVGWTNGPTGRGTLNLLYNCLTTIFTYSWTVLHLDVPRRNRSSGSKTRRKVEWMLLTIIFPEYLFGKAFIELRLALADLYEMDCALKENPLLTNSNNMWEVEFTPRMRFLYTILRIKPAIRRKLASTQTGEDQADVERNESGEEENIMVADGTKVDPAR</sequence>
<feature type="region of interest" description="Disordered" evidence="1">
    <location>
        <begin position="130"/>
        <end position="162"/>
    </location>
</feature>